<dbReference type="AlphaFoldDB" id="A0A9E7R6S0"/>
<dbReference type="KEGG" id="ssai:N0B31_08020"/>
<dbReference type="CDD" id="cd00293">
    <property type="entry name" value="USP-like"/>
    <property type="match status" value="1"/>
</dbReference>
<dbReference type="SUPFAM" id="SSF52402">
    <property type="entry name" value="Adenine nucleotide alpha hydrolases-like"/>
    <property type="match status" value="1"/>
</dbReference>
<dbReference type="RefSeq" id="WP_260643343.1">
    <property type="nucleotide sequence ID" value="NZ_CP104003.1"/>
</dbReference>
<protein>
    <submittedName>
        <fullName evidence="2">Universal stress protein</fullName>
    </submittedName>
</protein>
<keyword evidence="3" id="KW-1185">Reference proteome</keyword>
<name>A0A9E7R6S0_9EURY</name>
<gene>
    <name evidence="2" type="ORF">N0B31_08020</name>
</gene>
<evidence type="ECO:0000313" key="3">
    <source>
        <dbReference type="Proteomes" id="UP001057580"/>
    </source>
</evidence>
<dbReference type="GeneID" id="74942360"/>
<proteinExistence type="predicted"/>
<dbReference type="EMBL" id="CP104003">
    <property type="protein sequence ID" value="UWM56229.1"/>
    <property type="molecule type" value="Genomic_DNA"/>
</dbReference>
<reference evidence="2" key="1">
    <citation type="submission" date="2022-09" db="EMBL/GenBank/DDBJ databases">
        <title>Diverse halophilic archaea isolated from saline environments.</title>
        <authorList>
            <person name="Cui H.-L."/>
        </authorList>
    </citation>
    <scope>NUCLEOTIDE SEQUENCE</scope>
    <source>
        <strain evidence="2">ZS-35-S2</strain>
    </source>
</reference>
<organism evidence="2 3">
    <name type="scientific">Salinirubellus salinus</name>
    <dbReference type="NCBI Taxonomy" id="1364945"/>
    <lineage>
        <taxon>Archaea</taxon>
        <taxon>Methanobacteriati</taxon>
        <taxon>Methanobacteriota</taxon>
        <taxon>Stenosarchaea group</taxon>
        <taxon>Halobacteria</taxon>
        <taxon>Halobacteriales</taxon>
        <taxon>Natronomonadaceae</taxon>
        <taxon>Salinirubellus</taxon>
    </lineage>
</organism>
<dbReference type="Gene3D" id="3.40.50.620">
    <property type="entry name" value="HUPs"/>
    <property type="match status" value="1"/>
</dbReference>
<sequence length="124" mass="13393">MTVYLVATASAETTTAACDYLLEKLTPDDAVYVLSVEEPDVEEATETAFEEAQTRLTEVAEVRTIRRRGQPAQEIVALAREIGADEIIVGPRRDAPGGFSTIGTTTRAVLSTVEVPVFVVPRDP</sequence>
<dbReference type="Pfam" id="PF00582">
    <property type="entry name" value="Usp"/>
    <property type="match status" value="1"/>
</dbReference>
<evidence type="ECO:0000259" key="1">
    <source>
        <dbReference type="Pfam" id="PF00582"/>
    </source>
</evidence>
<dbReference type="InterPro" id="IPR014729">
    <property type="entry name" value="Rossmann-like_a/b/a_fold"/>
</dbReference>
<evidence type="ECO:0000313" key="2">
    <source>
        <dbReference type="EMBL" id="UWM56229.1"/>
    </source>
</evidence>
<feature type="domain" description="UspA" evidence="1">
    <location>
        <begin position="16"/>
        <end position="121"/>
    </location>
</feature>
<dbReference type="InterPro" id="IPR006016">
    <property type="entry name" value="UspA"/>
</dbReference>
<accession>A0A9E7R6S0</accession>
<dbReference type="Proteomes" id="UP001057580">
    <property type="component" value="Chromosome"/>
</dbReference>